<evidence type="ECO:0000256" key="1">
    <source>
        <dbReference type="SAM" id="MobiDB-lite"/>
    </source>
</evidence>
<evidence type="ECO:0000313" key="2">
    <source>
        <dbReference type="EMBL" id="KAG8088892.1"/>
    </source>
</evidence>
<proteinExistence type="predicted"/>
<accession>A0A8J5WIE3</accession>
<organism evidence="2 3">
    <name type="scientific">Zizania palustris</name>
    <name type="common">Northern wild rice</name>
    <dbReference type="NCBI Taxonomy" id="103762"/>
    <lineage>
        <taxon>Eukaryota</taxon>
        <taxon>Viridiplantae</taxon>
        <taxon>Streptophyta</taxon>
        <taxon>Embryophyta</taxon>
        <taxon>Tracheophyta</taxon>
        <taxon>Spermatophyta</taxon>
        <taxon>Magnoliopsida</taxon>
        <taxon>Liliopsida</taxon>
        <taxon>Poales</taxon>
        <taxon>Poaceae</taxon>
        <taxon>BOP clade</taxon>
        <taxon>Oryzoideae</taxon>
        <taxon>Oryzeae</taxon>
        <taxon>Zizaniinae</taxon>
        <taxon>Zizania</taxon>
    </lineage>
</organism>
<comment type="caution">
    <text evidence="2">The sequence shown here is derived from an EMBL/GenBank/DDBJ whole genome shotgun (WGS) entry which is preliminary data.</text>
</comment>
<keyword evidence="3" id="KW-1185">Reference proteome</keyword>
<feature type="region of interest" description="Disordered" evidence="1">
    <location>
        <begin position="81"/>
        <end position="147"/>
    </location>
</feature>
<sequence length="182" mass="19503">MTWVPELLLLMGYDVVWDMGRVEGGRELGPSVDMSLGQSLAQVVPPFHGRTLELVGSKGYPLLLKKYWNSNGLLSLPSLSPGRPSPLPRPPLADSPVPPVGAKTFPSRAHPTPRPHPSVFPFARSRSLASGPHSSVPSSTSRHRPQIAPVDDLALGFASPARPPLNCRHNSVPRVAPTVSPL</sequence>
<reference evidence="2" key="1">
    <citation type="journal article" date="2021" name="bioRxiv">
        <title>Whole Genome Assembly and Annotation of Northern Wild Rice, Zizania palustris L., Supports a Whole Genome Duplication in the Zizania Genus.</title>
        <authorList>
            <person name="Haas M."/>
            <person name="Kono T."/>
            <person name="Macchietto M."/>
            <person name="Millas R."/>
            <person name="McGilp L."/>
            <person name="Shao M."/>
            <person name="Duquette J."/>
            <person name="Hirsch C.N."/>
            <person name="Kimball J."/>
        </authorList>
    </citation>
    <scope>NUCLEOTIDE SEQUENCE</scope>
    <source>
        <tissue evidence="2">Fresh leaf tissue</tissue>
    </source>
</reference>
<reference evidence="2" key="2">
    <citation type="submission" date="2021-02" db="EMBL/GenBank/DDBJ databases">
        <authorList>
            <person name="Kimball J.A."/>
            <person name="Haas M.W."/>
            <person name="Macchietto M."/>
            <person name="Kono T."/>
            <person name="Duquette J."/>
            <person name="Shao M."/>
        </authorList>
    </citation>
    <scope>NUCLEOTIDE SEQUENCE</scope>
    <source>
        <tissue evidence="2">Fresh leaf tissue</tissue>
    </source>
</reference>
<gene>
    <name evidence="2" type="ORF">GUJ93_ZPchr0011g26956</name>
</gene>
<dbReference type="AlphaFoldDB" id="A0A8J5WIE3"/>
<evidence type="ECO:0000313" key="3">
    <source>
        <dbReference type="Proteomes" id="UP000729402"/>
    </source>
</evidence>
<feature type="compositionally biased region" description="Low complexity" evidence="1">
    <location>
        <begin position="127"/>
        <end position="140"/>
    </location>
</feature>
<protein>
    <submittedName>
        <fullName evidence="2">Uncharacterized protein</fullName>
    </submittedName>
</protein>
<feature type="compositionally biased region" description="Pro residues" evidence="1">
    <location>
        <begin position="83"/>
        <end position="99"/>
    </location>
</feature>
<name>A0A8J5WIE3_ZIZPA</name>
<dbReference type="EMBL" id="JAAALK010000081">
    <property type="protein sequence ID" value="KAG8088892.1"/>
    <property type="molecule type" value="Genomic_DNA"/>
</dbReference>
<dbReference type="Proteomes" id="UP000729402">
    <property type="component" value="Unassembled WGS sequence"/>
</dbReference>
<feature type="region of interest" description="Disordered" evidence="1">
    <location>
        <begin position="162"/>
        <end position="182"/>
    </location>
</feature>